<feature type="site" description="Interacts with tRNA" evidence="9">
    <location>
        <position position="92"/>
    </location>
</feature>
<evidence type="ECO:0000256" key="3">
    <source>
        <dbReference type="ARBA" id="ARBA00022630"/>
    </source>
</evidence>
<dbReference type="NCBIfam" id="NF008774">
    <property type="entry name" value="PRK11815.1"/>
    <property type="match status" value="1"/>
</dbReference>
<comment type="catalytic activity">
    <reaction evidence="9">
        <text>5,6-dihydrouridine(20) in tRNA + NADP(+) = uridine(20) in tRNA + NADPH + H(+)</text>
        <dbReference type="Rhea" id="RHEA:53336"/>
        <dbReference type="Rhea" id="RHEA-COMP:13533"/>
        <dbReference type="Rhea" id="RHEA-COMP:13534"/>
        <dbReference type="ChEBI" id="CHEBI:15378"/>
        <dbReference type="ChEBI" id="CHEBI:57783"/>
        <dbReference type="ChEBI" id="CHEBI:58349"/>
        <dbReference type="ChEBI" id="CHEBI:65315"/>
        <dbReference type="ChEBI" id="CHEBI:74443"/>
        <dbReference type="EC" id="1.3.1.91"/>
    </reaction>
</comment>
<comment type="catalytic activity">
    <reaction evidence="9">
        <text>5,6-dihydrouridine(20a) in tRNA + NAD(+) = uridine(20a) in tRNA + NADH + H(+)</text>
        <dbReference type="Rhea" id="RHEA:53348"/>
        <dbReference type="Rhea" id="RHEA-COMP:13535"/>
        <dbReference type="Rhea" id="RHEA-COMP:13536"/>
        <dbReference type="ChEBI" id="CHEBI:15378"/>
        <dbReference type="ChEBI" id="CHEBI:57540"/>
        <dbReference type="ChEBI" id="CHEBI:57945"/>
        <dbReference type="ChEBI" id="CHEBI:65315"/>
        <dbReference type="ChEBI" id="CHEBI:74443"/>
    </reaction>
</comment>
<feature type="binding site" evidence="9">
    <location>
        <position position="134"/>
    </location>
    <ligand>
        <name>FMN</name>
        <dbReference type="ChEBI" id="CHEBI:58210"/>
    </ligand>
</feature>
<protein>
    <recommendedName>
        <fullName evidence="9">tRNA-dihydrouridine(20/20a) synthase</fullName>
        <ecNumber evidence="9">1.3.1.91</ecNumber>
    </recommendedName>
    <alternativeName>
        <fullName evidence="9">U20-specific dihydrouridine synthase</fullName>
        <shortName evidence="9">U20-specific Dus</shortName>
    </alternativeName>
    <alternativeName>
        <fullName evidence="9">tRNA-dihydrouridine synthase A</fullName>
    </alternativeName>
</protein>
<evidence type="ECO:0000313" key="13">
    <source>
        <dbReference type="Proteomes" id="UP001596492"/>
    </source>
</evidence>
<gene>
    <name evidence="9 12" type="primary">dusA</name>
    <name evidence="12" type="ORF">ACFQS8_01750</name>
</gene>
<feature type="binding site" evidence="9">
    <location>
        <position position="65"/>
    </location>
    <ligand>
        <name>FMN</name>
        <dbReference type="ChEBI" id="CHEBI:58210"/>
    </ligand>
</feature>
<comment type="cofactor">
    <cofactor evidence="1 9 10">
        <name>FMN</name>
        <dbReference type="ChEBI" id="CHEBI:58210"/>
    </cofactor>
</comment>
<keyword evidence="3 9" id="KW-0285">Flavoprotein</keyword>
<feature type="binding site" evidence="9">
    <location>
        <position position="166"/>
    </location>
    <ligand>
        <name>FMN</name>
        <dbReference type="ChEBI" id="CHEBI:58210"/>
    </ligand>
</feature>
<evidence type="ECO:0000256" key="6">
    <source>
        <dbReference type="ARBA" id="ARBA00022857"/>
    </source>
</evidence>
<name>A0ABW2IH06_9PROT</name>
<proteinExistence type="inferred from homology"/>
<organism evidence="12 13">
    <name type="scientific">Hirschia litorea</name>
    <dbReference type="NCBI Taxonomy" id="1199156"/>
    <lineage>
        <taxon>Bacteria</taxon>
        <taxon>Pseudomonadati</taxon>
        <taxon>Pseudomonadota</taxon>
        <taxon>Alphaproteobacteria</taxon>
        <taxon>Hyphomonadales</taxon>
        <taxon>Hyphomonadaceae</taxon>
        <taxon>Hirschia</taxon>
    </lineage>
</organism>
<comment type="catalytic activity">
    <reaction evidence="9">
        <text>5,6-dihydrouridine(20a) in tRNA + NADP(+) = uridine(20a) in tRNA + NADPH + H(+)</text>
        <dbReference type="Rhea" id="RHEA:53344"/>
        <dbReference type="Rhea" id="RHEA-COMP:13535"/>
        <dbReference type="Rhea" id="RHEA-COMP:13536"/>
        <dbReference type="ChEBI" id="CHEBI:15378"/>
        <dbReference type="ChEBI" id="CHEBI:57783"/>
        <dbReference type="ChEBI" id="CHEBI:58349"/>
        <dbReference type="ChEBI" id="CHEBI:65315"/>
        <dbReference type="ChEBI" id="CHEBI:74443"/>
    </reaction>
</comment>
<evidence type="ECO:0000256" key="9">
    <source>
        <dbReference type="HAMAP-Rule" id="MF_02041"/>
    </source>
</evidence>
<evidence type="ECO:0000256" key="10">
    <source>
        <dbReference type="PIRNR" id="PIRNR006621"/>
    </source>
</evidence>
<dbReference type="RefSeq" id="WP_382165129.1">
    <property type="nucleotide sequence ID" value="NZ_JBHTBR010000002.1"/>
</dbReference>
<dbReference type="Pfam" id="PF01207">
    <property type="entry name" value="Dus"/>
    <property type="match status" value="1"/>
</dbReference>
<dbReference type="SUPFAM" id="SSF51395">
    <property type="entry name" value="FMN-linked oxidoreductases"/>
    <property type="match status" value="1"/>
</dbReference>
<dbReference type="InterPro" id="IPR013785">
    <property type="entry name" value="Aldolase_TIM"/>
</dbReference>
<feature type="binding site" evidence="9">
    <location>
        <begin position="12"/>
        <end position="14"/>
    </location>
    <ligand>
        <name>FMN</name>
        <dbReference type="ChEBI" id="CHEBI:58210"/>
    </ligand>
</feature>
<comment type="caution">
    <text evidence="12">The sequence shown here is derived from an EMBL/GenBank/DDBJ whole genome shotgun (WGS) entry which is preliminary data.</text>
</comment>
<dbReference type="Gene3D" id="1.20.120.1460">
    <property type="match status" value="1"/>
</dbReference>
<feature type="site" description="Interacts with tRNA" evidence="9">
    <location>
        <position position="181"/>
    </location>
</feature>
<evidence type="ECO:0000256" key="2">
    <source>
        <dbReference type="ARBA" id="ARBA00022555"/>
    </source>
</evidence>
<feature type="site" description="Interacts with tRNA; defines subfamily-specific binding signature" evidence="9">
    <location>
        <position position="294"/>
    </location>
</feature>
<dbReference type="InterPro" id="IPR018517">
    <property type="entry name" value="tRNA_hU_synthase_CS"/>
</dbReference>
<keyword evidence="6 9" id="KW-0521">NADP</keyword>
<dbReference type="Gene3D" id="3.20.20.70">
    <property type="entry name" value="Aldolase class I"/>
    <property type="match status" value="1"/>
</dbReference>
<dbReference type="PROSITE" id="PS01136">
    <property type="entry name" value="UPF0034"/>
    <property type="match status" value="1"/>
</dbReference>
<keyword evidence="4 9" id="KW-0288">FMN</keyword>
<dbReference type="PIRSF" id="PIRSF006621">
    <property type="entry name" value="Dus"/>
    <property type="match status" value="1"/>
</dbReference>
<feature type="site" description="Interacts with tRNA; defines subfamily-specific binding signature" evidence="9">
    <location>
        <position position="297"/>
    </location>
</feature>
<comment type="catalytic activity">
    <reaction evidence="9">
        <text>5,6-dihydrouridine(20) in tRNA + NAD(+) = uridine(20) in tRNA + NADH + H(+)</text>
        <dbReference type="Rhea" id="RHEA:53340"/>
        <dbReference type="Rhea" id="RHEA-COMP:13533"/>
        <dbReference type="Rhea" id="RHEA-COMP:13534"/>
        <dbReference type="ChEBI" id="CHEBI:15378"/>
        <dbReference type="ChEBI" id="CHEBI:57540"/>
        <dbReference type="ChEBI" id="CHEBI:57945"/>
        <dbReference type="ChEBI" id="CHEBI:65315"/>
        <dbReference type="ChEBI" id="CHEBI:74443"/>
        <dbReference type="EC" id="1.3.1.91"/>
    </reaction>
</comment>
<comment type="similarity">
    <text evidence="10">Belongs to the dus family.</text>
</comment>
<feature type="active site" description="Proton donor" evidence="9">
    <location>
        <position position="95"/>
    </location>
</feature>
<evidence type="ECO:0000256" key="5">
    <source>
        <dbReference type="ARBA" id="ARBA00022694"/>
    </source>
</evidence>
<keyword evidence="13" id="KW-1185">Reference proteome</keyword>
<reference evidence="13" key="1">
    <citation type="journal article" date="2019" name="Int. J. Syst. Evol. Microbiol.">
        <title>The Global Catalogue of Microorganisms (GCM) 10K type strain sequencing project: providing services to taxonomists for standard genome sequencing and annotation.</title>
        <authorList>
            <consortium name="The Broad Institute Genomics Platform"/>
            <consortium name="The Broad Institute Genome Sequencing Center for Infectious Disease"/>
            <person name="Wu L."/>
            <person name="Ma J."/>
        </authorList>
    </citation>
    <scope>NUCLEOTIDE SEQUENCE [LARGE SCALE GENOMIC DNA]</scope>
    <source>
        <strain evidence="13">CCUG 51308</strain>
    </source>
</reference>
<dbReference type="GO" id="GO:0102264">
    <property type="term" value="F:tRNA-dihydrouridine20 synthase activity"/>
    <property type="evidence" value="ECO:0007669"/>
    <property type="project" value="UniProtKB-EC"/>
</dbReference>
<dbReference type="PANTHER" id="PTHR42907">
    <property type="entry name" value="FMN-LINKED OXIDOREDUCTASES SUPERFAMILY PROTEIN"/>
    <property type="match status" value="1"/>
</dbReference>
<feature type="binding site" evidence="9">
    <location>
        <begin position="228"/>
        <end position="229"/>
    </location>
    <ligand>
        <name>FMN</name>
        <dbReference type="ChEBI" id="CHEBI:58210"/>
    </ligand>
</feature>
<accession>A0ABW2IH06</accession>
<dbReference type="Proteomes" id="UP001596492">
    <property type="component" value="Unassembled WGS sequence"/>
</dbReference>
<keyword evidence="8 9" id="KW-0560">Oxidoreductase</keyword>
<feature type="site" description="Interacts with tRNA; defines subfamily-specific binding signature" evidence="9">
    <location>
        <position position="178"/>
    </location>
</feature>
<dbReference type="InterPro" id="IPR035587">
    <property type="entry name" value="DUS-like_FMN-bd"/>
</dbReference>
<evidence type="ECO:0000256" key="8">
    <source>
        <dbReference type="ARBA" id="ARBA00023002"/>
    </source>
</evidence>
<evidence type="ECO:0000256" key="7">
    <source>
        <dbReference type="ARBA" id="ARBA00022884"/>
    </source>
</evidence>
<dbReference type="HAMAP" id="MF_02041">
    <property type="entry name" value="DusA_subfam"/>
    <property type="match status" value="1"/>
</dbReference>
<feature type="domain" description="DUS-like FMN-binding" evidence="11">
    <location>
        <begin position="10"/>
        <end position="305"/>
    </location>
</feature>
<sequence length="328" mass="36093">MPNERFKFSVAPMMDWTDRHCRMFHRAFTKKALLYSEMVTADAILHGDLERLLGFNPDEQPLALQLGGSDPAKLAKAAKIGADFGYSEINLNCGCPSDRVQSGAFGACLMREAERVGECVSAMQAAVNIPVTVKCRIGVDDDEPEERLFSFVETVSKAGCDVFIVHARKAWLKGLSPKENRDVPPLDYDLVARLKEARPDLIIALNGGLPDLEVGLSELPRFDGIMLGRAAYHTPGILGQVDRRVFGLDVADVSEHEALEVYRPYMLAQLQAGSNLHCMTRHMMGLFNGLPGARKWRRILSERGPKAMGVEAIEILDEAAAAVQLQTA</sequence>
<keyword evidence="2 9" id="KW-0820">tRNA-binding</keyword>
<evidence type="ECO:0000259" key="11">
    <source>
        <dbReference type="Pfam" id="PF01207"/>
    </source>
</evidence>
<dbReference type="CDD" id="cd02801">
    <property type="entry name" value="DUS_like_FMN"/>
    <property type="match status" value="1"/>
</dbReference>
<keyword evidence="5 9" id="KW-0819">tRNA processing</keyword>
<dbReference type="EC" id="1.3.1.91" evidence="9"/>
<dbReference type="EMBL" id="JBHTBR010000002">
    <property type="protein sequence ID" value="MFC7290328.1"/>
    <property type="molecule type" value="Genomic_DNA"/>
</dbReference>
<comment type="function">
    <text evidence="9">Catalyzes the synthesis of 5,6-dihydrouridine (D), a modified base found in the D-loop of most tRNAs, via the reduction of the C5-C6 double bond in target uridines. Specifically modifies U20 and U20a in tRNAs.</text>
</comment>
<evidence type="ECO:0000313" key="12">
    <source>
        <dbReference type="EMBL" id="MFC7290328.1"/>
    </source>
</evidence>
<feature type="binding site" evidence="9">
    <location>
        <begin position="206"/>
        <end position="208"/>
    </location>
    <ligand>
        <name>FMN</name>
        <dbReference type="ChEBI" id="CHEBI:58210"/>
    </ligand>
</feature>
<keyword evidence="7 9" id="KW-0694">RNA-binding</keyword>
<dbReference type="InterPro" id="IPR004653">
    <property type="entry name" value="DusA"/>
</dbReference>
<dbReference type="NCBIfam" id="TIGR00742">
    <property type="entry name" value="yjbN"/>
    <property type="match status" value="1"/>
</dbReference>
<comment type="similarity">
    <text evidence="9">Belongs to the Dus family. DusA subfamily.</text>
</comment>
<evidence type="ECO:0000256" key="4">
    <source>
        <dbReference type="ARBA" id="ARBA00022643"/>
    </source>
</evidence>
<dbReference type="PANTHER" id="PTHR42907:SF1">
    <property type="entry name" value="FMN-LINKED OXIDOREDUCTASES SUPERFAMILY PROTEIN"/>
    <property type="match status" value="1"/>
</dbReference>
<dbReference type="InterPro" id="IPR001269">
    <property type="entry name" value="DUS_fam"/>
</dbReference>
<evidence type="ECO:0000256" key="1">
    <source>
        <dbReference type="ARBA" id="ARBA00001917"/>
    </source>
</evidence>